<organism evidence="2 3">
    <name type="scientific">Mustela putorius furo</name>
    <name type="common">European domestic ferret</name>
    <name type="synonym">Mustela furo</name>
    <dbReference type="NCBI Taxonomy" id="9669"/>
    <lineage>
        <taxon>Eukaryota</taxon>
        <taxon>Metazoa</taxon>
        <taxon>Chordata</taxon>
        <taxon>Craniata</taxon>
        <taxon>Vertebrata</taxon>
        <taxon>Euteleostomi</taxon>
        <taxon>Mammalia</taxon>
        <taxon>Eutheria</taxon>
        <taxon>Laurasiatheria</taxon>
        <taxon>Carnivora</taxon>
        <taxon>Caniformia</taxon>
        <taxon>Musteloidea</taxon>
        <taxon>Mustelidae</taxon>
        <taxon>Mustelinae</taxon>
        <taxon>Mustela</taxon>
    </lineage>
</organism>
<name>A0A8U0RHG8_MUSPF</name>
<evidence type="ECO:0000256" key="1">
    <source>
        <dbReference type="SAM" id="MobiDB-lite"/>
    </source>
</evidence>
<gene>
    <name evidence="3" type="primary">LOC123388169</name>
</gene>
<reference evidence="3" key="1">
    <citation type="submission" date="2025-08" db="UniProtKB">
        <authorList>
            <consortium name="RefSeq"/>
        </authorList>
    </citation>
    <scope>IDENTIFICATION</scope>
    <source>
        <tissue evidence="3">Brain</tissue>
    </source>
</reference>
<sequence>MFLLFSFLKSQVSLLEEDGNPLASQYDDLDVDSTEGEVPLFTKVVARLEKKSVLTDLLVESIEDNSLSEGEVSSDLLVDSIEDYSTSEDEVSSASSLLSDPEKDSTEDDNSDGRSHPAPLSRCFPSVDLAQTTREAEEEED</sequence>
<dbReference type="Proteomes" id="UP000000715">
    <property type="component" value="Unplaced"/>
</dbReference>
<accession>A0A8U0RHG8</accession>
<feature type="compositionally biased region" description="Acidic residues" evidence="1">
    <location>
        <begin position="80"/>
        <end position="91"/>
    </location>
</feature>
<evidence type="ECO:0000313" key="2">
    <source>
        <dbReference type="Proteomes" id="UP000000715"/>
    </source>
</evidence>
<proteinExistence type="predicted"/>
<protein>
    <submittedName>
        <fullName evidence="3">Uncharacterized protein LOC123388169 isoform X2</fullName>
    </submittedName>
</protein>
<dbReference type="GeneID" id="123388169"/>
<keyword evidence="2" id="KW-1185">Reference proteome</keyword>
<evidence type="ECO:0000313" key="3">
    <source>
        <dbReference type="RefSeq" id="XP_044923311.1"/>
    </source>
</evidence>
<feature type="region of interest" description="Disordered" evidence="1">
    <location>
        <begin position="79"/>
        <end position="141"/>
    </location>
</feature>
<dbReference type="RefSeq" id="XP_044923311.1">
    <property type="nucleotide sequence ID" value="XM_045067376.1"/>
</dbReference>
<dbReference type="AlphaFoldDB" id="A0A8U0RHG8"/>